<feature type="compositionally biased region" description="Basic residues" evidence="1">
    <location>
        <begin position="9"/>
        <end position="21"/>
    </location>
</feature>
<proteinExistence type="predicted"/>
<evidence type="ECO:0000313" key="2">
    <source>
        <dbReference type="EMBL" id="SCU77412.1"/>
    </source>
</evidence>
<dbReference type="AlphaFoldDB" id="A0A1G4ILK2"/>
<dbReference type="EMBL" id="LT598460">
    <property type="protein sequence ID" value="SCU77412.1"/>
    <property type="molecule type" value="Genomic_DNA"/>
</dbReference>
<organism evidence="2 3">
    <name type="scientific">Lachancea dasiensis</name>
    <dbReference type="NCBI Taxonomy" id="1072105"/>
    <lineage>
        <taxon>Eukaryota</taxon>
        <taxon>Fungi</taxon>
        <taxon>Dikarya</taxon>
        <taxon>Ascomycota</taxon>
        <taxon>Saccharomycotina</taxon>
        <taxon>Saccharomycetes</taxon>
        <taxon>Saccharomycetales</taxon>
        <taxon>Saccharomycetaceae</taxon>
        <taxon>Lachancea</taxon>
    </lineage>
</organism>
<protein>
    <submittedName>
        <fullName evidence="2">LADA_0A00320g1_1</fullName>
    </submittedName>
</protein>
<feature type="region of interest" description="Disordered" evidence="1">
    <location>
        <begin position="1"/>
        <end position="72"/>
    </location>
</feature>
<dbReference type="STRING" id="1266660.A0A1G4ILK2"/>
<gene>
    <name evidence="2" type="ORF">LADA_0A00320G</name>
</gene>
<name>A0A1G4ILK2_9SACH</name>
<reference evidence="2 3" key="1">
    <citation type="submission" date="2016-03" db="EMBL/GenBank/DDBJ databases">
        <authorList>
            <person name="Devillers H."/>
        </authorList>
    </citation>
    <scope>NUCLEOTIDE SEQUENCE [LARGE SCALE GENOMIC DNA]</scope>
    <source>
        <strain evidence="2">CBS 10888</strain>
    </source>
</reference>
<dbReference type="OrthoDB" id="4070430at2759"/>
<dbReference type="Proteomes" id="UP000190274">
    <property type="component" value="Chromosome A"/>
</dbReference>
<keyword evidence="3" id="KW-1185">Reference proteome</keyword>
<sequence>MNLGLDPKPRKHQVNRRRRGKGNSELKDSKSPSADDVDSKRPPHRKSNKNQVKSRPAKKVTSNEKIADVRRKGTTFAKTSMSTELKDQVQQVEHLLGVDGFKVFKKGKNSTSYGLAAPGVLGSDTFIFVVTIPFSYPRQPSKLDPVNNLAEGKREIQVELGHIVNNFNSKAHEMTSAGQPLISQFNYLLTQWSKMTSPNYKQKERLNKEFLANI</sequence>
<feature type="compositionally biased region" description="Basic and acidic residues" evidence="1">
    <location>
        <begin position="61"/>
        <end position="71"/>
    </location>
</feature>
<accession>A0A1G4ILK2</accession>
<evidence type="ECO:0000313" key="3">
    <source>
        <dbReference type="Proteomes" id="UP000190274"/>
    </source>
</evidence>
<evidence type="ECO:0000256" key="1">
    <source>
        <dbReference type="SAM" id="MobiDB-lite"/>
    </source>
</evidence>